<reference evidence="1 2" key="1">
    <citation type="submission" date="2018-12" db="EMBL/GenBank/DDBJ databases">
        <authorList>
            <person name="Kartti S."/>
            <person name="Manni A."/>
            <person name="Chemao El Fihri M.W."/>
            <person name="Laamarti M."/>
            <person name="Temsamani L."/>
            <person name="El Jamali J.E."/>
            <person name="Ouadghiri M."/>
            <person name="Ibrahimi A."/>
            <person name="Filati-Maltouf A."/>
        </authorList>
    </citation>
    <scope>NUCLEOTIDE SEQUENCE [LARGE SCALE GENOMIC DNA]</scope>
    <source>
        <strain evidence="1 2">MDMC339</strain>
    </source>
</reference>
<dbReference type="RefSeq" id="WP_126928165.1">
    <property type="nucleotide sequence ID" value="NZ_RXLZ01000009.1"/>
</dbReference>
<evidence type="ECO:0000313" key="2">
    <source>
        <dbReference type="Proteomes" id="UP000271705"/>
    </source>
</evidence>
<dbReference type="InterPro" id="IPR008727">
    <property type="entry name" value="PAAR_motif"/>
</dbReference>
<accession>A0A3S0HJR0</accession>
<evidence type="ECO:0000313" key="1">
    <source>
        <dbReference type="EMBL" id="RTQ90989.1"/>
    </source>
</evidence>
<protein>
    <submittedName>
        <fullName evidence="1">Type VI secretion protein</fullName>
    </submittedName>
</protein>
<dbReference type="Proteomes" id="UP000271705">
    <property type="component" value="Unassembled WGS sequence"/>
</dbReference>
<dbReference type="CDD" id="cd14738">
    <property type="entry name" value="PAAR_2"/>
    <property type="match status" value="1"/>
</dbReference>
<gene>
    <name evidence="1" type="ORF">EKL94_04540</name>
</gene>
<organism evidence="1 2">
    <name type="scientific">Stenotrophomonas maltophilia</name>
    <name type="common">Pseudomonas maltophilia</name>
    <name type="synonym">Xanthomonas maltophilia</name>
    <dbReference type="NCBI Taxonomy" id="40324"/>
    <lineage>
        <taxon>Bacteria</taxon>
        <taxon>Pseudomonadati</taxon>
        <taxon>Pseudomonadota</taxon>
        <taxon>Gammaproteobacteria</taxon>
        <taxon>Lysobacterales</taxon>
        <taxon>Lysobacteraceae</taxon>
        <taxon>Stenotrophomonas</taxon>
        <taxon>Stenotrophomonas maltophilia group</taxon>
    </lineage>
</organism>
<dbReference type="EMBL" id="RXLZ01000009">
    <property type="protein sequence ID" value="RTQ90989.1"/>
    <property type="molecule type" value="Genomic_DNA"/>
</dbReference>
<dbReference type="AlphaFoldDB" id="A0A3S0HJR0"/>
<dbReference type="Gene3D" id="2.60.200.60">
    <property type="match status" value="2"/>
</dbReference>
<proteinExistence type="predicted"/>
<comment type="caution">
    <text evidence="1">The sequence shown here is derived from an EMBL/GenBank/DDBJ whole genome shotgun (WGS) entry which is preliminary data.</text>
</comment>
<sequence>MQPAARLTDLHTCPMVTGVVPHVGGPITAPGAPAVLIGGLPAARVGDLCTCVGPPDSIVKGSVKVFIKGQPAARLGDSTAHGGVIVLGCFTVLVG</sequence>
<dbReference type="Pfam" id="PF05488">
    <property type="entry name" value="PAAR_motif"/>
    <property type="match status" value="1"/>
</dbReference>
<name>A0A3S0HJR0_STEMA</name>